<evidence type="ECO:0000313" key="4">
    <source>
        <dbReference type="Proteomes" id="UP000251891"/>
    </source>
</evidence>
<evidence type="ECO:0000313" key="3">
    <source>
        <dbReference type="EMBL" id="RAY14284.1"/>
    </source>
</evidence>
<keyword evidence="1" id="KW-0812">Transmembrane</keyword>
<dbReference type="OrthoDB" id="5241668at2"/>
<dbReference type="Pfam" id="PF14258">
    <property type="entry name" value="DUF4350"/>
    <property type="match status" value="1"/>
</dbReference>
<gene>
    <name evidence="3" type="ORF">DPM19_15000</name>
</gene>
<accession>A0A365H599</accession>
<keyword evidence="1" id="KW-0472">Membrane</keyword>
<sequence>MTATTDIPTAAQVAGRRWRASRAVVFTILGLVAVAIGLAVLRPATSAQFLDPESPAKDGTRALAQLLGQRGTPVQVVRDTAAAARQARPDSVLVVTRFERLGSEQVDQLRDLPGSLILVEPSRDALQALAPGIQRASAGFSDGSVAPSCSLPAATLAGSVAFHRSEAYEAPPTATHCYPSEGLPRVVHLPRGDRTVTVLGSGLPLTNRYLAEAGNAALALNLVGARSSVVWLIPDLPTPGSRSGDVTYDELIPAGVKLAVLQILIAVVLTALWRARRLGAVVTEPLPVAVRSAETVEGRARLYRAHHARDRAADALRAGARERLVPLLGLPRGAAQDPAAEQEIVLALAPRAGWDAAVVGWALYGPAPADDAELVRLADVLDDLERKVRQS</sequence>
<feature type="transmembrane region" description="Helical" evidence="1">
    <location>
        <begin position="20"/>
        <end position="41"/>
    </location>
</feature>
<keyword evidence="4" id="KW-1185">Reference proteome</keyword>
<organism evidence="3 4">
    <name type="scientific">Actinomadura craniellae</name>
    <dbReference type="NCBI Taxonomy" id="2231787"/>
    <lineage>
        <taxon>Bacteria</taxon>
        <taxon>Bacillati</taxon>
        <taxon>Actinomycetota</taxon>
        <taxon>Actinomycetes</taxon>
        <taxon>Streptosporangiales</taxon>
        <taxon>Thermomonosporaceae</taxon>
        <taxon>Actinomadura</taxon>
    </lineage>
</organism>
<name>A0A365H599_9ACTN</name>
<comment type="caution">
    <text evidence="3">The sequence shown here is derived from an EMBL/GenBank/DDBJ whole genome shotgun (WGS) entry which is preliminary data.</text>
</comment>
<dbReference type="RefSeq" id="WP_111867831.1">
    <property type="nucleotide sequence ID" value="NZ_QLYX01000006.1"/>
</dbReference>
<dbReference type="InterPro" id="IPR025646">
    <property type="entry name" value="DUF4350"/>
</dbReference>
<dbReference type="Proteomes" id="UP000251891">
    <property type="component" value="Unassembled WGS sequence"/>
</dbReference>
<evidence type="ECO:0000256" key="1">
    <source>
        <dbReference type="SAM" id="Phobius"/>
    </source>
</evidence>
<keyword evidence="1" id="KW-1133">Transmembrane helix</keyword>
<dbReference type="AlphaFoldDB" id="A0A365H599"/>
<evidence type="ECO:0000259" key="2">
    <source>
        <dbReference type="Pfam" id="PF14258"/>
    </source>
</evidence>
<dbReference type="EMBL" id="QLYX01000006">
    <property type="protein sequence ID" value="RAY14284.1"/>
    <property type="molecule type" value="Genomic_DNA"/>
</dbReference>
<feature type="domain" description="DUF4350" evidence="2">
    <location>
        <begin position="52"/>
        <end position="223"/>
    </location>
</feature>
<protein>
    <recommendedName>
        <fullName evidence="2">DUF4350 domain-containing protein</fullName>
    </recommendedName>
</protein>
<proteinExistence type="predicted"/>
<reference evidence="3 4" key="1">
    <citation type="submission" date="2018-06" db="EMBL/GenBank/DDBJ databases">
        <title>Actinomadura craniellae sp. nov. isolated from marine sponge Craniella sp.</title>
        <authorList>
            <person name="Li L."/>
            <person name="Xu Q.H."/>
            <person name="Lin H.W."/>
            <person name="Lu Y.H."/>
        </authorList>
    </citation>
    <scope>NUCLEOTIDE SEQUENCE [LARGE SCALE GENOMIC DNA]</scope>
    <source>
        <strain evidence="3 4">LHW63021</strain>
    </source>
</reference>